<evidence type="ECO:0000313" key="1">
    <source>
        <dbReference type="EMBL" id="CAA9406586.1"/>
    </source>
</evidence>
<accession>A0A6J4P7G7</accession>
<dbReference type="EMBL" id="CADCUW010000195">
    <property type="protein sequence ID" value="CAA9406586.1"/>
    <property type="molecule type" value="Genomic_DNA"/>
</dbReference>
<feature type="non-terminal residue" evidence="1">
    <location>
        <position position="1"/>
    </location>
</feature>
<reference evidence="1" key="1">
    <citation type="submission" date="2020-02" db="EMBL/GenBank/DDBJ databases">
        <authorList>
            <person name="Meier V. D."/>
        </authorList>
    </citation>
    <scope>NUCLEOTIDE SEQUENCE</scope>
    <source>
        <strain evidence="1">AVDCRST_MAG01</strain>
    </source>
</reference>
<organism evidence="1">
    <name type="scientific">uncultured Rubrobacteraceae bacterium</name>
    <dbReference type="NCBI Taxonomy" id="349277"/>
    <lineage>
        <taxon>Bacteria</taxon>
        <taxon>Bacillati</taxon>
        <taxon>Actinomycetota</taxon>
        <taxon>Rubrobacteria</taxon>
        <taxon>Rubrobacterales</taxon>
        <taxon>Rubrobacteraceae</taxon>
        <taxon>environmental samples</taxon>
    </lineage>
</organism>
<name>A0A6J4P7G7_9ACTN</name>
<protein>
    <submittedName>
        <fullName evidence="1">Uncharacterized protein</fullName>
    </submittedName>
</protein>
<dbReference type="AlphaFoldDB" id="A0A6J4P7G7"/>
<sequence>FDSQKLYTQNQAQALLVFTAQPGTEAYEKLQLLSAIGTQQFDSAPAQEGQDLRPR</sequence>
<gene>
    <name evidence="1" type="ORF">AVDCRST_MAG01-01-1348</name>
</gene>
<proteinExistence type="predicted"/>